<dbReference type="AlphaFoldDB" id="A0A8X6GF74"/>
<evidence type="ECO:0000313" key="2">
    <source>
        <dbReference type="EMBL" id="GFQ81193.1"/>
    </source>
</evidence>
<keyword evidence="1" id="KW-0812">Transmembrane</keyword>
<keyword evidence="1" id="KW-0472">Membrane</keyword>
<dbReference type="EMBL" id="BMAO01002499">
    <property type="protein sequence ID" value="GFQ81193.1"/>
    <property type="molecule type" value="Genomic_DNA"/>
</dbReference>
<evidence type="ECO:0000256" key="1">
    <source>
        <dbReference type="SAM" id="Phobius"/>
    </source>
</evidence>
<keyword evidence="1" id="KW-1133">Transmembrane helix</keyword>
<reference evidence="2" key="1">
    <citation type="submission" date="2020-07" db="EMBL/GenBank/DDBJ databases">
        <title>Multicomponent nature underlies the extraordinary mechanical properties of spider dragline silk.</title>
        <authorList>
            <person name="Kono N."/>
            <person name="Nakamura H."/>
            <person name="Mori M."/>
            <person name="Yoshida Y."/>
            <person name="Ohtoshi R."/>
            <person name="Malay A.D."/>
            <person name="Moran D.A.P."/>
            <person name="Tomita M."/>
            <person name="Numata K."/>
            <person name="Arakawa K."/>
        </authorList>
    </citation>
    <scope>NUCLEOTIDE SEQUENCE</scope>
</reference>
<dbReference type="Proteomes" id="UP000887116">
    <property type="component" value="Unassembled WGS sequence"/>
</dbReference>
<sequence length="114" mass="12687">MLSEREKSFSAVRSRNETTFSCTKVVPVGGKKFFGRLLRRQRVVEWIFRLLCCGVGLFCGFVPLEVFWEVPALFAGIPHLPGGCCSGEGWDGHSLSPPRVADPYKKRIVPSATQ</sequence>
<feature type="transmembrane region" description="Helical" evidence="1">
    <location>
        <begin position="46"/>
        <end position="64"/>
    </location>
</feature>
<accession>A0A8X6GF74</accession>
<organism evidence="2 3">
    <name type="scientific">Trichonephila clavata</name>
    <name type="common">Joro spider</name>
    <name type="synonym">Nephila clavata</name>
    <dbReference type="NCBI Taxonomy" id="2740835"/>
    <lineage>
        <taxon>Eukaryota</taxon>
        <taxon>Metazoa</taxon>
        <taxon>Ecdysozoa</taxon>
        <taxon>Arthropoda</taxon>
        <taxon>Chelicerata</taxon>
        <taxon>Arachnida</taxon>
        <taxon>Araneae</taxon>
        <taxon>Araneomorphae</taxon>
        <taxon>Entelegynae</taxon>
        <taxon>Araneoidea</taxon>
        <taxon>Nephilidae</taxon>
        <taxon>Trichonephila</taxon>
    </lineage>
</organism>
<gene>
    <name evidence="2" type="ORF">TNCT_502441</name>
</gene>
<proteinExistence type="predicted"/>
<keyword evidence="3" id="KW-1185">Reference proteome</keyword>
<protein>
    <submittedName>
        <fullName evidence="2">Uncharacterized protein</fullName>
    </submittedName>
</protein>
<evidence type="ECO:0000313" key="3">
    <source>
        <dbReference type="Proteomes" id="UP000887116"/>
    </source>
</evidence>
<name>A0A8X6GF74_TRICU</name>
<comment type="caution">
    <text evidence="2">The sequence shown here is derived from an EMBL/GenBank/DDBJ whole genome shotgun (WGS) entry which is preliminary data.</text>
</comment>